<proteinExistence type="predicted"/>
<dbReference type="EMBL" id="JAIWYP010000013">
    <property type="protein sequence ID" value="KAH3717465.1"/>
    <property type="molecule type" value="Genomic_DNA"/>
</dbReference>
<evidence type="ECO:0000313" key="3">
    <source>
        <dbReference type="Proteomes" id="UP000828390"/>
    </source>
</evidence>
<sequence length="255" mass="28704">MAMHIGVYFSEYPAYSMGYIQGATQLLLCQLIHGHSLMKGYDSHVSPCKKELVIFNKYHILPQYIVHYQPNAGEFKYTSPPSATSAACNTTKGKKGKGKKKGGKLTIDELTDTEMFKTKHDQAVAMPSSRGRSEKCIYRGKNSILSQKTRNGAAESDAGAPGLVMKPCIIEIDQVQYQLEVNRCRKEEIIVKGNFGWVWSMWVGRPRIDRIVIRDVQYQFEVNRCRNEEVNFQGSSANSVGGDSGQDGQPDRRRR</sequence>
<comment type="caution">
    <text evidence="2">The sequence shown here is derived from an EMBL/GenBank/DDBJ whole genome shotgun (WGS) entry which is preliminary data.</text>
</comment>
<dbReference type="AlphaFoldDB" id="A0A9D4C5I8"/>
<feature type="region of interest" description="Disordered" evidence="1">
    <location>
        <begin position="233"/>
        <end position="255"/>
    </location>
</feature>
<keyword evidence="3" id="KW-1185">Reference proteome</keyword>
<evidence type="ECO:0000256" key="1">
    <source>
        <dbReference type="SAM" id="MobiDB-lite"/>
    </source>
</evidence>
<reference evidence="2" key="1">
    <citation type="journal article" date="2019" name="bioRxiv">
        <title>The Genome of the Zebra Mussel, Dreissena polymorpha: A Resource for Invasive Species Research.</title>
        <authorList>
            <person name="McCartney M.A."/>
            <person name="Auch B."/>
            <person name="Kono T."/>
            <person name="Mallez S."/>
            <person name="Zhang Y."/>
            <person name="Obille A."/>
            <person name="Becker A."/>
            <person name="Abrahante J.E."/>
            <person name="Garbe J."/>
            <person name="Badalamenti J.P."/>
            <person name="Herman A."/>
            <person name="Mangelson H."/>
            <person name="Liachko I."/>
            <person name="Sullivan S."/>
            <person name="Sone E.D."/>
            <person name="Koren S."/>
            <person name="Silverstein K.A.T."/>
            <person name="Beckman K.B."/>
            <person name="Gohl D.M."/>
        </authorList>
    </citation>
    <scope>NUCLEOTIDE SEQUENCE</scope>
    <source>
        <strain evidence="2">Duluth1</strain>
        <tissue evidence="2">Whole animal</tissue>
    </source>
</reference>
<organism evidence="2 3">
    <name type="scientific">Dreissena polymorpha</name>
    <name type="common">Zebra mussel</name>
    <name type="synonym">Mytilus polymorpha</name>
    <dbReference type="NCBI Taxonomy" id="45954"/>
    <lineage>
        <taxon>Eukaryota</taxon>
        <taxon>Metazoa</taxon>
        <taxon>Spiralia</taxon>
        <taxon>Lophotrochozoa</taxon>
        <taxon>Mollusca</taxon>
        <taxon>Bivalvia</taxon>
        <taxon>Autobranchia</taxon>
        <taxon>Heteroconchia</taxon>
        <taxon>Euheterodonta</taxon>
        <taxon>Imparidentia</taxon>
        <taxon>Neoheterodontei</taxon>
        <taxon>Myida</taxon>
        <taxon>Dreissenoidea</taxon>
        <taxon>Dreissenidae</taxon>
        <taxon>Dreissena</taxon>
    </lineage>
</organism>
<dbReference type="Proteomes" id="UP000828390">
    <property type="component" value="Unassembled WGS sequence"/>
</dbReference>
<reference evidence="2" key="2">
    <citation type="submission" date="2020-11" db="EMBL/GenBank/DDBJ databases">
        <authorList>
            <person name="McCartney M.A."/>
            <person name="Auch B."/>
            <person name="Kono T."/>
            <person name="Mallez S."/>
            <person name="Becker A."/>
            <person name="Gohl D.M."/>
            <person name="Silverstein K.A.T."/>
            <person name="Koren S."/>
            <person name="Bechman K.B."/>
            <person name="Herman A."/>
            <person name="Abrahante J.E."/>
            <person name="Garbe J."/>
        </authorList>
    </citation>
    <scope>NUCLEOTIDE SEQUENCE</scope>
    <source>
        <strain evidence="2">Duluth1</strain>
        <tissue evidence="2">Whole animal</tissue>
    </source>
</reference>
<evidence type="ECO:0000313" key="2">
    <source>
        <dbReference type="EMBL" id="KAH3717465.1"/>
    </source>
</evidence>
<accession>A0A9D4C5I8</accession>
<dbReference type="Gene3D" id="3.90.228.10">
    <property type="match status" value="1"/>
</dbReference>
<gene>
    <name evidence="2" type="ORF">DPMN_060253</name>
</gene>
<dbReference type="SUPFAM" id="SSF56399">
    <property type="entry name" value="ADP-ribosylation"/>
    <property type="match status" value="1"/>
</dbReference>
<protein>
    <submittedName>
        <fullName evidence="2">Uncharacterized protein</fullName>
    </submittedName>
</protein>
<name>A0A9D4C5I8_DREPO</name>